<dbReference type="RefSeq" id="WP_307374803.1">
    <property type="nucleotide sequence ID" value="NZ_JAUSUW010000010.1"/>
</dbReference>
<dbReference type="Proteomes" id="UP001238496">
    <property type="component" value="Unassembled WGS sequence"/>
</dbReference>
<comment type="caution">
    <text evidence="1">The sequence shown here is derived from an EMBL/GenBank/DDBJ whole genome shotgun (WGS) entry which is preliminary data.</text>
</comment>
<accession>A0ABU0GAF6</accession>
<evidence type="ECO:0000313" key="2">
    <source>
        <dbReference type="Proteomes" id="UP001238496"/>
    </source>
</evidence>
<sequence>MKRGDPLEHWTWGGDPKGPPLLHLKAGRKPLGLFVAYYVQSRRFYLPRNLRRTEISADRIEESAVAEALGVSLTYEDSS</sequence>
<gene>
    <name evidence="1" type="ORF">J2045_003387</name>
</gene>
<reference evidence="1 2" key="1">
    <citation type="submission" date="2023-07" db="EMBL/GenBank/DDBJ databases">
        <title>Genomic Encyclopedia of Type Strains, Phase IV (KMG-IV): sequencing the most valuable type-strain genomes for metagenomic binning, comparative biology and taxonomic classification.</title>
        <authorList>
            <person name="Goeker M."/>
        </authorList>
    </citation>
    <scope>NUCLEOTIDE SEQUENCE [LARGE SCALE GENOMIC DNA]</scope>
    <source>
        <strain evidence="1 2">DSM 1111</strain>
    </source>
</reference>
<evidence type="ECO:0000313" key="1">
    <source>
        <dbReference type="EMBL" id="MDQ0422339.1"/>
    </source>
</evidence>
<keyword evidence="2" id="KW-1185">Reference proteome</keyword>
<proteinExistence type="predicted"/>
<organism evidence="1 2">
    <name type="scientific">Peteryoungia aggregata LMG 23059</name>
    <dbReference type="NCBI Taxonomy" id="1368425"/>
    <lineage>
        <taxon>Bacteria</taxon>
        <taxon>Pseudomonadati</taxon>
        <taxon>Pseudomonadota</taxon>
        <taxon>Alphaproteobacteria</taxon>
        <taxon>Hyphomicrobiales</taxon>
        <taxon>Rhizobiaceae</taxon>
        <taxon>Peteryoungia</taxon>
    </lineage>
</organism>
<protein>
    <submittedName>
        <fullName evidence="1">Uncharacterized protein</fullName>
    </submittedName>
</protein>
<name>A0ABU0GAF6_9HYPH</name>
<dbReference type="EMBL" id="JAUSUW010000010">
    <property type="protein sequence ID" value="MDQ0422339.1"/>
    <property type="molecule type" value="Genomic_DNA"/>
</dbReference>